<evidence type="ECO:0000259" key="3">
    <source>
        <dbReference type="PROSITE" id="PS51293"/>
    </source>
</evidence>
<feature type="compositionally biased region" description="Low complexity" evidence="1">
    <location>
        <begin position="1496"/>
        <end position="1510"/>
    </location>
</feature>
<dbReference type="GO" id="GO:0006357">
    <property type="term" value="P:regulation of transcription by RNA polymerase II"/>
    <property type="evidence" value="ECO:0007669"/>
    <property type="project" value="TreeGrafter"/>
</dbReference>
<sequence length="2017" mass="221560">MYRYAYGFYGYRSRYSRYDSDRRSRSPRDRSLDRYNDRGSQYGDNDRRRLSGEARANQSAFQSNRENFRDSLTGREPPRGPKALLDPPSGPRGGGYTGDFRGRGRGGRGRGWRDDSRDRGRDRDDFRDRRDGPPFRDERSRERERDWRERDNFRGRRPSPPGRGRSPPPGRDFRDRDVPLGVDADRSRRGSRDGPLSAGSSSSDPVFASQSYRGGFGGRGRGVRGRGDWERARGRGGYYDDRDQRYPRSRSQEGRWGRNDRDDRDVHRYLDPDPRARDPRDERDMRDREPVRPKPDRSSVSHEAPTQTKDVSPPPVAPSAPAFGSVPSRTTSSADIQSLTGKAPPTGPRALTEERSVPAPPTGPAADVRPPPPGPGKIAAPEGSPPIPLGPRAQMQKQRPSSKQWINPSLNPKKIPETPKIGRSQSFVSPQSRPFGQRPGSSGSDFQAELVRRPRSSDSKAESHPDAADTRHPSLSMTEPGEITEDTFTPSTRTSVDREMRDVMTHVSKTDNRAPESIPQSTSLSAPVKTASPKLAKIDGAHPGATIGSTAVTRTEHQKKSKRPKIIHAPVQELPGTSKGTARVLADQGSESDDEDIDDYFNLEISKAETELRQLEGDDTSYLETVITRAGLVEATFALNALNQDEGLFKMLEPIPEDLVLPRKSNASVAAEKEVRLGDDAGLLSVAGAGDATKNSPESKTDKSRLQPKEEEPDAEVGQLPIPTVENDEARPDVDVVMKEAAEHVDALKAAFSTRKTDKSLEAEGSPSIHPDGPQHSRPSSPSHEEEDDDATEIEEIDDAAIEIVRTYMKTPPIDELPDFTCTPWYQDKQFIKAEAPSTAVDTFILKTMKEENSVKLAQQQGAQKDYGDKYRIYLEFTLSDDPLAVKSREKFTGGAPIPETNGVQHAPAESKPEGRGLGRRFASERDLERILQESMRAEEERREREERAQREKYRSEKEAEIPEMYWTEDDRVKDLYIDRTGNLPVAKLAATWQLLPPVVNFTEEEAALFEKAYLEFPKQWGRIAEQVPTRDFHDCIQYYYSQKRDLNLKEKLKKQPRRRKKGSRKQRSSALVSELGNGENETEENHETGENGERRRPRRAAAPTFNFEATPAADSDGNTPAGTPGRRRGAANESKNDSGAEKPEGGRRGRKRATREKEPKQPKQAQVLVPTPPATAKAARSRSNSRAQTLDLAASQAPAEASRLAAQFEPPSVGMQAPIGAPPPIAGPDRTAPTAPSSISEVMAPPSLRPEPPPPQVGMPTFELSQPDRVRTPQQASSYWSVSESNDFPALLRSFGTDWSSIAAHMQTKTAVMVKNYYVRQKDGGKAEWERIATDADAKRARGEKRPAPPTPTTGPRKRYDTPHANPRPLAAADTLEDVIPSKADASASQGLGQALNRFQVPVAIASAPPSQAALGPAGAAPPLSAQQHTSPQVANQAMSPTTHPLRPPVAQFAFGDREAEASLHQPARTSQKPAPAPISESIQQRPAWTNDVDAQLQSLAQRQAQRQMQQREEPRLLDQLRLKQEPDVAHTHEPFASQGPSRGALRSEPFSARPRANIAPSQAYPATQPGMRTMMGEPVTTTPQPPIHRSAVAEAYGPPSSQASTPSAPPPSRAPEKRSNLMALLNDDPPPKRVSEVTSAVKPSPTPPPSMASRPPPPAGPAPSQLRREPEPAGYSPYSRNVPPQASMPSLKPYSNQSPQPQQMNLQRPPIISPIESASAERDYYSRHPYQPQHQGPPSSSPQVHHYPPPGQQQQMGYQAPPPSYSAYNTGVSQPHSASPTPQYAGHPSSASGRREQPPPSRETAWPTPDSRGPPQPSAWPQNAPPKASQPPAQSAWGAQHGGPPKPTAPNSSMPQQPSWAAGGASQQQPPPHHMSMRDDRGGPGYPVHDGRPQHQHSHSLGSRYSSTPGPRPGEGPQPPPPQGPYQRYSNTPGPPQGRDLRDPGPPRSYTPVSAYDSRGPPPPPPPGPPYGSQDVHMRDMGRDPRGDPNQGPGMLQRTLRPHDEYGRPPDNRYR</sequence>
<feature type="compositionally biased region" description="Basic residues" evidence="1">
    <location>
        <begin position="1052"/>
        <end position="1068"/>
    </location>
</feature>
<reference evidence="4 5" key="1">
    <citation type="submission" date="2019-06" db="EMBL/GenBank/DDBJ databases">
        <title>Draft genome sequence of the filamentous fungus Phialemoniopsis curvata isolated from diesel fuel.</title>
        <authorList>
            <person name="Varaljay V.A."/>
            <person name="Lyon W.J."/>
            <person name="Crouch A.L."/>
            <person name="Drake C.E."/>
            <person name="Hollomon J.M."/>
            <person name="Nadeau L.J."/>
            <person name="Nunn H.S."/>
            <person name="Stevenson B.S."/>
            <person name="Bojanowski C.L."/>
            <person name="Crookes-Goodson W.J."/>
        </authorList>
    </citation>
    <scope>NUCLEOTIDE SEQUENCE [LARGE SCALE GENOMIC DNA]</scope>
    <source>
        <strain evidence="4 5">D216</strain>
    </source>
</reference>
<feature type="compositionally biased region" description="Pro residues" evidence="1">
    <location>
        <begin position="158"/>
        <end position="170"/>
    </location>
</feature>
<gene>
    <name evidence="4" type="ORF">E0L32_009657</name>
</gene>
<feature type="region of interest" description="Disordered" evidence="1">
    <location>
        <begin position="16"/>
        <end position="570"/>
    </location>
</feature>
<feature type="compositionally biased region" description="Basic and acidic residues" evidence="1">
    <location>
        <begin position="66"/>
        <end position="79"/>
    </location>
</feature>
<feature type="compositionally biased region" description="Basic and acidic residues" evidence="1">
    <location>
        <begin position="1511"/>
        <end position="1535"/>
    </location>
</feature>
<feature type="compositionally biased region" description="Low complexity" evidence="1">
    <location>
        <begin position="1175"/>
        <end position="1188"/>
    </location>
</feature>
<feature type="compositionally biased region" description="Basic and acidic residues" evidence="1">
    <location>
        <begin position="1336"/>
        <end position="1348"/>
    </location>
</feature>
<dbReference type="EMBL" id="SKBQ01000072">
    <property type="protein sequence ID" value="TPX08839.1"/>
    <property type="molecule type" value="Genomic_DNA"/>
</dbReference>
<feature type="compositionally biased region" description="Basic and acidic residues" evidence="1">
    <location>
        <begin position="450"/>
        <end position="472"/>
    </location>
</feature>
<feature type="domain" description="Myb-like" evidence="2">
    <location>
        <begin position="1273"/>
        <end position="1323"/>
    </location>
</feature>
<feature type="compositionally biased region" description="Basic and acidic residues" evidence="1">
    <location>
        <begin position="16"/>
        <end position="37"/>
    </location>
</feature>
<feature type="compositionally biased region" description="Polar residues" evidence="1">
    <location>
        <begin position="1768"/>
        <end position="1784"/>
    </location>
</feature>
<accession>A0A507AV69</accession>
<feature type="compositionally biased region" description="Low complexity" evidence="1">
    <location>
        <begin position="1823"/>
        <end position="1838"/>
    </location>
</feature>
<feature type="compositionally biased region" description="Polar residues" evidence="1">
    <location>
        <begin position="56"/>
        <end position="65"/>
    </location>
</feature>
<feature type="compositionally biased region" description="Low complexity" evidence="1">
    <location>
        <begin position="319"/>
        <end position="328"/>
    </location>
</feature>
<evidence type="ECO:0000256" key="1">
    <source>
        <dbReference type="SAM" id="MobiDB-lite"/>
    </source>
</evidence>
<dbReference type="InterPro" id="IPR051571">
    <property type="entry name" value="N-CoR_corepressor"/>
</dbReference>
<dbReference type="CDD" id="cd00167">
    <property type="entry name" value="SANT"/>
    <property type="match status" value="1"/>
</dbReference>
<feature type="compositionally biased region" description="Polar residues" evidence="1">
    <location>
        <begin position="329"/>
        <end position="340"/>
    </location>
</feature>
<feature type="compositionally biased region" description="Pro residues" evidence="1">
    <location>
        <begin position="1912"/>
        <end position="1926"/>
    </location>
</feature>
<feature type="region of interest" description="Disordered" evidence="1">
    <location>
        <begin position="749"/>
        <end position="791"/>
    </location>
</feature>
<evidence type="ECO:0000259" key="2">
    <source>
        <dbReference type="PROSITE" id="PS50090"/>
    </source>
</evidence>
<dbReference type="STRING" id="1093900.A0A507AV69"/>
<feature type="compositionally biased region" description="Basic and acidic residues" evidence="1">
    <location>
        <begin position="495"/>
        <end position="514"/>
    </location>
</feature>
<dbReference type="Pfam" id="PF00249">
    <property type="entry name" value="Myb_DNA-binding"/>
    <property type="match status" value="2"/>
</dbReference>
<feature type="compositionally biased region" description="Low complexity" evidence="1">
    <location>
        <begin position="1412"/>
        <end position="1429"/>
    </location>
</feature>
<dbReference type="GO" id="GO:0034967">
    <property type="term" value="C:Set3 complex"/>
    <property type="evidence" value="ECO:0007669"/>
    <property type="project" value="TreeGrafter"/>
</dbReference>
<dbReference type="SUPFAM" id="SSF46689">
    <property type="entry name" value="Homeodomain-like"/>
    <property type="match status" value="2"/>
</dbReference>
<dbReference type="SMART" id="SM00717">
    <property type="entry name" value="SANT"/>
    <property type="match status" value="2"/>
</dbReference>
<dbReference type="RefSeq" id="XP_030990550.1">
    <property type="nucleotide sequence ID" value="XM_031144646.1"/>
</dbReference>
<feature type="compositionally biased region" description="Basic and acidic residues" evidence="1">
    <location>
        <begin position="111"/>
        <end position="154"/>
    </location>
</feature>
<dbReference type="GeneID" id="41977104"/>
<feature type="compositionally biased region" description="Polar residues" evidence="1">
    <location>
        <begin position="1430"/>
        <end position="1444"/>
    </location>
</feature>
<feature type="compositionally biased region" description="Polar residues" evidence="1">
    <location>
        <begin position="198"/>
        <end position="212"/>
    </location>
</feature>
<feature type="compositionally biased region" description="Pro residues" evidence="1">
    <location>
        <begin position="1962"/>
        <end position="1972"/>
    </location>
</feature>
<feature type="region of interest" description="Disordered" evidence="1">
    <location>
        <begin position="687"/>
        <end position="731"/>
    </location>
</feature>
<feature type="compositionally biased region" description="Basic and acidic residues" evidence="1">
    <location>
        <begin position="1978"/>
        <end position="1989"/>
    </location>
</feature>
<feature type="compositionally biased region" description="Polar residues" evidence="1">
    <location>
        <begin position="1901"/>
        <end position="1910"/>
    </location>
</feature>
<dbReference type="InterPro" id="IPR001005">
    <property type="entry name" value="SANT/Myb"/>
</dbReference>
<dbReference type="PANTHER" id="PTHR13992:SF39">
    <property type="entry name" value="SMRTER, ISOFORM G"/>
    <property type="match status" value="1"/>
</dbReference>
<feature type="compositionally biased region" description="Pro residues" evidence="1">
    <location>
        <begin position="358"/>
        <end position="375"/>
    </location>
</feature>
<feature type="compositionally biased region" description="Polar residues" evidence="1">
    <location>
        <begin position="1851"/>
        <end position="1861"/>
    </location>
</feature>
<feature type="compositionally biased region" description="Basic and acidic residues" evidence="1">
    <location>
        <begin position="1135"/>
        <end position="1148"/>
    </location>
</feature>
<dbReference type="PROSITE" id="PS50090">
    <property type="entry name" value="MYB_LIKE"/>
    <property type="match status" value="1"/>
</dbReference>
<feature type="domain" description="SANT" evidence="3">
    <location>
        <begin position="1001"/>
        <end position="1048"/>
    </location>
</feature>
<feature type="compositionally biased region" description="Basic and acidic residues" evidence="1">
    <location>
        <begin position="2003"/>
        <end position="2017"/>
    </location>
</feature>
<feature type="compositionally biased region" description="Basic and acidic residues" evidence="1">
    <location>
        <begin position="1084"/>
        <end position="1095"/>
    </location>
</feature>
<feature type="compositionally biased region" description="Pro residues" evidence="1">
    <location>
        <begin position="1646"/>
        <end position="1663"/>
    </location>
</feature>
<feature type="compositionally biased region" description="Polar residues" evidence="1">
    <location>
        <begin position="395"/>
        <end position="410"/>
    </location>
</feature>
<dbReference type="Proteomes" id="UP000319257">
    <property type="component" value="Unassembled WGS sequence"/>
</dbReference>
<feature type="compositionally biased region" description="Basic and acidic residues" evidence="1">
    <location>
        <begin position="697"/>
        <end position="710"/>
    </location>
</feature>
<feature type="compositionally biased region" description="Basic and acidic residues" evidence="1">
    <location>
        <begin position="909"/>
        <end position="920"/>
    </location>
</feature>
<feature type="compositionally biased region" description="Low complexity" evidence="1">
    <location>
        <begin position="1730"/>
        <end position="1761"/>
    </location>
</feature>
<feature type="compositionally biased region" description="Basic and acidic residues" evidence="1">
    <location>
        <begin position="225"/>
        <end position="300"/>
    </location>
</feature>
<feature type="region of interest" description="Disordered" evidence="1">
    <location>
        <begin position="1050"/>
        <end position="1279"/>
    </location>
</feature>
<protein>
    <submittedName>
        <fullName evidence="4">Uncharacterized protein</fullName>
    </submittedName>
</protein>
<evidence type="ECO:0000313" key="5">
    <source>
        <dbReference type="Proteomes" id="UP000319257"/>
    </source>
</evidence>
<feature type="compositionally biased region" description="Polar residues" evidence="1">
    <location>
        <begin position="1680"/>
        <end position="1708"/>
    </location>
</feature>
<feature type="compositionally biased region" description="Pro residues" evidence="1">
    <location>
        <begin position="1248"/>
        <end position="1258"/>
    </location>
</feature>
<feature type="compositionally biased region" description="Polar residues" evidence="1">
    <location>
        <begin position="423"/>
        <end position="445"/>
    </location>
</feature>
<dbReference type="InterPro" id="IPR017884">
    <property type="entry name" value="SANT_dom"/>
</dbReference>
<feature type="region of interest" description="Disordered" evidence="1">
    <location>
        <begin position="933"/>
        <end position="955"/>
    </location>
</feature>
<dbReference type="Gene3D" id="1.10.10.60">
    <property type="entry name" value="Homeodomain-like"/>
    <property type="match status" value="2"/>
</dbReference>
<dbReference type="PROSITE" id="PS51293">
    <property type="entry name" value="SANT"/>
    <property type="match status" value="1"/>
</dbReference>
<feature type="compositionally biased region" description="Basic residues" evidence="1">
    <location>
        <begin position="557"/>
        <end position="566"/>
    </location>
</feature>
<proteinExistence type="predicted"/>
<feature type="compositionally biased region" description="Basic and acidic residues" evidence="1">
    <location>
        <begin position="171"/>
        <end position="192"/>
    </location>
</feature>
<comment type="caution">
    <text evidence="4">The sequence shown here is derived from an EMBL/GenBank/DDBJ whole genome shotgun (WGS) entry which is preliminary data.</text>
</comment>
<dbReference type="OrthoDB" id="10258692at2759"/>
<dbReference type="InterPro" id="IPR009057">
    <property type="entry name" value="Homeodomain-like_sf"/>
</dbReference>
<organism evidence="4 5">
    <name type="scientific">Thyridium curvatum</name>
    <dbReference type="NCBI Taxonomy" id="1093900"/>
    <lineage>
        <taxon>Eukaryota</taxon>
        <taxon>Fungi</taxon>
        <taxon>Dikarya</taxon>
        <taxon>Ascomycota</taxon>
        <taxon>Pezizomycotina</taxon>
        <taxon>Sordariomycetes</taxon>
        <taxon>Sordariomycetidae</taxon>
        <taxon>Thyridiales</taxon>
        <taxon>Thyridiaceae</taxon>
        <taxon>Thyridium</taxon>
    </lineage>
</organism>
<name>A0A507AV69_9PEZI</name>
<feature type="region of interest" description="Disordered" evidence="1">
    <location>
        <begin position="1336"/>
        <end position="1375"/>
    </location>
</feature>
<evidence type="ECO:0000313" key="4">
    <source>
        <dbReference type="EMBL" id="TPX08839.1"/>
    </source>
</evidence>
<keyword evidence="5" id="KW-1185">Reference proteome</keyword>
<feature type="region of interest" description="Disordered" evidence="1">
    <location>
        <begin position="1412"/>
        <end position="2017"/>
    </location>
</feature>
<dbReference type="PANTHER" id="PTHR13992">
    <property type="entry name" value="NUCLEAR RECEPTOR CO-REPRESSOR RELATED NCOR"/>
    <property type="match status" value="1"/>
</dbReference>
<feature type="region of interest" description="Disordered" evidence="1">
    <location>
        <begin position="892"/>
        <end position="920"/>
    </location>
</feature>
<dbReference type="InParanoid" id="A0A507AV69"/>